<reference evidence="1 2" key="1">
    <citation type="journal article" date="2020" name="Cell">
        <title>Large-Scale Comparative Analyses of Tick Genomes Elucidate Their Genetic Diversity and Vector Capacities.</title>
        <authorList>
            <consortium name="Tick Genome and Microbiome Consortium (TIGMIC)"/>
            <person name="Jia N."/>
            <person name="Wang J."/>
            <person name="Shi W."/>
            <person name="Du L."/>
            <person name="Sun Y."/>
            <person name="Zhan W."/>
            <person name="Jiang J.F."/>
            <person name="Wang Q."/>
            <person name="Zhang B."/>
            <person name="Ji P."/>
            <person name="Bell-Sakyi L."/>
            <person name="Cui X.M."/>
            <person name="Yuan T.T."/>
            <person name="Jiang B.G."/>
            <person name="Yang W.F."/>
            <person name="Lam T.T."/>
            <person name="Chang Q.C."/>
            <person name="Ding S.J."/>
            <person name="Wang X.J."/>
            <person name="Zhu J.G."/>
            <person name="Ruan X.D."/>
            <person name="Zhao L."/>
            <person name="Wei J.T."/>
            <person name="Ye R.Z."/>
            <person name="Que T.C."/>
            <person name="Du C.H."/>
            <person name="Zhou Y.H."/>
            <person name="Cheng J.X."/>
            <person name="Dai P.F."/>
            <person name="Guo W.B."/>
            <person name="Han X.H."/>
            <person name="Huang E.J."/>
            <person name="Li L.F."/>
            <person name="Wei W."/>
            <person name="Gao Y.C."/>
            <person name="Liu J.Z."/>
            <person name="Shao H.Z."/>
            <person name="Wang X."/>
            <person name="Wang C.C."/>
            <person name="Yang T.C."/>
            <person name="Huo Q.B."/>
            <person name="Li W."/>
            <person name="Chen H.Y."/>
            <person name="Chen S.E."/>
            <person name="Zhou L.G."/>
            <person name="Ni X.B."/>
            <person name="Tian J.H."/>
            <person name="Sheng Y."/>
            <person name="Liu T."/>
            <person name="Pan Y.S."/>
            <person name="Xia L.Y."/>
            <person name="Li J."/>
            <person name="Zhao F."/>
            <person name="Cao W.C."/>
        </authorList>
    </citation>
    <scope>NUCLEOTIDE SEQUENCE [LARGE SCALE GENOMIC DNA]</scope>
    <source>
        <strain evidence="1">Iper-2018</strain>
    </source>
</reference>
<dbReference type="Proteomes" id="UP000805193">
    <property type="component" value="Unassembled WGS sequence"/>
</dbReference>
<evidence type="ECO:0000313" key="2">
    <source>
        <dbReference type="Proteomes" id="UP000805193"/>
    </source>
</evidence>
<organism evidence="1 2">
    <name type="scientific">Ixodes persulcatus</name>
    <name type="common">Taiga tick</name>
    <dbReference type="NCBI Taxonomy" id="34615"/>
    <lineage>
        <taxon>Eukaryota</taxon>
        <taxon>Metazoa</taxon>
        <taxon>Ecdysozoa</taxon>
        <taxon>Arthropoda</taxon>
        <taxon>Chelicerata</taxon>
        <taxon>Arachnida</taxon>
        <taxon>Acari</taxon>
        <taxon>Parasitiformes</taxon>
        <taxon>Ixodida</taxon>
        <taxon>Ixodoidea</taxon>
        <taxon>Ixodidae</taxon>
        <taxon>Ixodinae</taxon>
        <taxon>Ixodes</taxon>
    </lineage>
</organism>
<proteinExistence type="predicted"/>
<name>A0AC60PV25_IXOPE</name>
<gene>
    <name evidence="1" type="ORF">HPB47_027829</name>
</gene>
<dbReference type="EMBL" id="JABSTQ010009911">
    <property type="protein sequence ID" value="KAG0424986.1"/>
    <property type="molecule type" value="Genomic_DNA"/>
</dbReference>
<evidence type="ECO:0000313" key="1">
    <source>
        <dbReference type="EMBL" id="KAG0424986.1"/>
    </source>
</evidence>
<protein>
    <submittedName>
        <fullName evidence="1">Uncharacterized protein</fullName>
    </submittedName>
</protein>
<sequence length="309" mass="33736">MLTVVGSLDALSTMELNNTTSNLPDQGDARICAIRSGAPMPPDPDVSMALRLLDILNTFYMPVVIYLGLVGNLLSLVTFFFTHLKSRTSSLYMGSLAISDAGFLFVLSFAWLQEQGVNVNGQGWCPILVFLSSAFSCCSVWLTVGFTAERFMAVRYPMWRFQLGTTKLRPKTAIIATAVCSFAFNAHLLIFVSGRQEQGGFEECRLNPHYEDVEVEVRLRDEQSCTDGVKNWSPAHVRNSEAHRISNLDFASATMKKLCLEAMAHSWARGGASASAAAMTSLLWNAQTGEARAVAAQCAVALARQLCAV</sequence>
<accession>A0AC60PV25</accession>
<comment type="caution">
    <text evidence="1">The sequence shown here is derived from an EMBL/GenBank/DDBJ whole genome shotgun (WGS) entry which is preliminary data.</text>
</comment>
<keyword evidence="2" id="KW-1185">Reference proteome</keyword>